<proteinExistence type="predicted"/>
<reference evidence="5" key="1">
    <citation type="submission" date="2023-08" db="EMBL/GenBank/DDBJ databases">
        <authorList>
            <person name="Audoor S."/>
            <person name="Bilcke G."/>
        </authorList>
    </citation>
    <scope>NUCLEOTIDE SEQUENCE</scope>
</reference>
<gene>
    <name evidence="5" type="ORF">CYCCA115_LOCUS1912</name>
</gene>
<dbReference type="PANTHER" id="PTHR43464">
    <property type="entry name" value="METHYLTRANSFERASE"/>
    <property type="match status" value="1"/>
</dbReference>
<dbReference type="Gene3D" id="3.40.50.150">
    <property type="entry name" value="Vaccinia Virus protein VP39"/>
    <property type="match status" value="1"/>
</dbReference>
<dbReference type="PANTHER" id="PTHR43464:SF19">
    <property type="entry name" value="UBIQUINONE BIOSYNTHESIS O-METHYLTRANSFERASE, MITOCHONDRIAL"/>
    <property type="match status" value="1"/>
</dbReference>
<protein>
    <recommendedName>
        <fullName evidence="7">3-demethylubiquinol 3-O-methyltransferase</fullName>
    </recommendedName>
</protein>
<dbReference type="CDD" id="cd02440">
    <property type="entry name" value="AdoMet_MTases"/>
    <property type="match status" value="1"/>
</dbReference>
<dbReference type="AlphaFoldDB" id="A0AAD2CIQ1"/>
<accession>A0AAD2CIQ1</accession>
<evidence type="ECO:0008006" key="7">
    <source>
        <dbReference type="Google" id="ProtNLM"/>
    </source>
</evidence>
<dbReference type="GO" id="GO:0032259">
    <property type="term" value="P:methylation"/>
    <property type="evidence" value="ECO:0007669"/>
    <property type="project" value="UniProtKB-KW"/>
</dbReference>
<dbReference type="Proteomes" id="UP001295423">
    <property type="component" value="Unassembled WGS sequence"/>
</dbReference>
<keyword evidence="6" id="KW-1185">Reference proteome</keyword>
<dbReference type="GO" id="GO:0061542">
    <property type="term" value="F:3-demethylubiquinol 3-O-methyltransferase activity"/>
    <property type="evidence" value="ECO:0007669"/>
    <property type="project" value="InterPro"/>
</dbReference>
<dbReference type="GO" id="GO:0005739">
    <property type="term" value="C:mitochondrion"/>
    <property type="evidence" value="ECO:0007669"/>
    <property type="project" value="TreeGrafter"/>
</dbReference>
<evidence type="ECO:0000313" key="6">
    <source>
        <dbReference type="Proteomes" id="UP001295423"/>
    </source>
</evidence>
<evidence type="ECO:0000256" key="2">
    <source>
        <dbReference type="ARBA" id="ARBA00022679"/>
    </source>
</evidence>
<keyword evidence="2" id="KW-0808">Transferase</keyword>
<evidence type="ECO:0000256" key="1">
    <source>
        <dbReference type="ARBA" id="ARBA00022603"/>
    </source>
</evidence>
<evidence type="ECO:0000256" key="3">
    <source>
        <dbReference type="ARBA" id="ARBA00022688"/>
    </source>
</evidence>
<keyword evidence="4" id="KW-0949">S-adenosyl-L-methionine</keyword>
<evidence type="ECO:0000313" key="5">
    <source>
        <dbReference type="EMBL" id="CAJ1930353.1"/>
    </source>
</evidence>
<sequence length="269" mass="29539">MLSSSASSSSPPSSSISDTEVAKFSELSKTWWDPKENPLIGMNSIRVGYIMDQMSTERSLKGKRALDVGCGGGLLSESLARLGAKVTGVEPSLALAEQARLHAELDPRTRTIDYRGGWTVEQLAIEVEQSDAEKYDMICCLEVIEHVADVDSILSSMQRLLKPNGKLFLSTINRTTKSKAVAIVGAEYIMRYLPVGTHDWNQFKSPEEVRALVEASGLQEVDVQGMILTSPPFQGRWDWALSTDDTDINWIGTYRLASGEDDTTSSSNE</sequence>
<organism evidence="5 6">
    <name type="scientific">Cylindrotheca closterium</name>
    <dbReference type="NCBI Taxonomy" id="2856"/>
    <lineage>
        <taxon>Eukaryota</taxon>
        <taxon>Sar</taxon>
        <taxon>Stramenopiles</taxon>
        <taxon>Ochrophyta</taxon>
        <taxon>Bacillariophyta</taxon>
        <taxon>Bacillariophyceae</taxon>
        <taxon>Bacillariophycidae</taxon>
        <taxon>Bacillariales</taxon>
        <taxon>Bacillariaceae</taxon>
        <taxon>Cylindrotheca</taxon>
    </lineage>
</organism>
<evidence type="ECO:0000256" key="4">
    <source>
        <dbReference type="ARBA" id="ARBA00022691"/>
    </source>
</evidence>
<dbReference type="GO" id="GO:0010420">
    <property type="term" value="F:polyprenyldihydroxybenzoate methyltransferase activity"/>
    <property type="evidence" value="ECO:0007669"/>
    <property type="project" value="InterPro"/>
</dbReference>
<dbReference type="SUPFAM" id="SSF53335">
    <property type="entry name" value="S-adenosyl-L-methionine-dependent methyltransferases"/>
    <property type="match status" value="1"/>
</dbReference>
<comment type="caution">
    <text evidence="5">The sequence shown here is derived from an EMBL/GenBank/DDBJ whole genome shotgun (WGS) entry which is preliminary data.</text>
</comment>
<name>A0AAD2CIQ1_9STRA</name>
<dbReference type="NCBIfam" id="TIGR01983">
    <property type="entry name" value="UbiG"/>
    <property type="match status" value="1"/>
</dbReference>
<keyword evidence="1" id="KW-0489">Methyltransferase</keyword>
<dbReference type="InterPro" id="IPR010233">
    <property type="entry name" value="UbiG_MeTrfase"/>
</dbReference>
<keyword evidence="3" id="KW-0831">Ubiquinone biosynthesis</keyword>
<dbReference type="EMBL" id="CAKOGP040000113">
    <property type="protein sequence ID" value="CAJ1930353.1"/>
    <property type="molecule type" value="Genomic_DNA"/>
</dbReference>
<dbReference type="Pfam" id="PF13489">
    <property type="entry name" value="Methyltransf_23"/>
    <property type="match status" value="1"/>
</dbReference>
<dbReference type="InterPro" id="IPR029063">
    <property type="entry name" value="SAM-dependent_MTases_sf"/>
</dbReference>